<feature type="region of interest" description="Disordered" evidence="7">
    <location>
        <begin position="126"/>
        <end position="149"/>
    </location>
</feature>
<evidence type="ECO:0000256" key="7">
    <source>
        <dbReference type="SAM" id="MobiDB-lite"/>
    </source>
</evidence>
<evidence type="ECO:0000256" key="4">
    <source>
        <dbReference type="ARBA" id="ARBA00023054"/>
    </source>
</evidence>
<protein>
    <recommendedName>
        <fullName evidence="8">Pericentrin/AKAP-450 centrosomal targeting domain-containing protein</fullName>
    </recommendedName>
</protein>
<feature type="compositionally biased region" description="Low complexity" evidence="7">
    <location>
        <begin position="797"/>
        <end position="806"/>
    </location>
</feature>
<reference evidence="9" key="1">
    <citation type="submission" date="2021-01" db="EMBL/GenBank/DDBJ databases">
        <authorList>
            <person name="Zahm M."/>
            <person name="Roques C."/>
            <person name="Cabau C."/>
            <person name="Klopp C."/>
            <person name="Donnadieu C."/>
            <person name="Jouanno E."/>
            <person name="Lampietro C."/>
            <person name="Louis A."/>
            <person name="Herpin A."/>
            <person name="Echchiki A."/>
            <person name="Berthelot C."/>
            <person name="Parey E."/>
            <person name="Roest-Crollius H."/>
            <person name="Braasch I."/>
            <person name="Postlethwait J."/>
            <person name="Bobe J."/>
            <person name="Montfort J."/>
            <person name="Bouchez O."/>
            <person name="Begum T."/>
            <person name="Mejri S."/>
            <person name="Adams A."/>
            <person name="Chen W.-J."/>
            <person name="Guiguen Y."/>
        </authorList>
    </citation>
    <scope>NUCLEOTIDE SEQUENCE</scope>
    <source>
        <tissue evidence="9">Blood</tissue>
    </source>
</reference>
<feature type="region of interest" description="Disordered" evidence="7">
    <location>
        <begin position="797"/>
        <end position="856"/>
    </location>
</feature>
<accession>A0A8T3DYD0</accession>
<evidence type="ECO:0000256" key="2">
    <source>
        <dbReference type="ARBA" id="ARBA00022490"/>
    </source>
</evidence>
<comment type="caution">
    <text evidence="9">The sequence shown here is derived from an EMBL/GenBank/DDBJ whole genome shotgun (WGS) entry which is preliminary data.</text>
</comment>
<evidence type="ECO:0000256" key="1">
    <source>
        <dbReference type="ARBA" id="ARBA00004300"/>
    </source>
</evidence>
<dbReference type="InterPro" id="IPR028745">
    <property type="entry name" value="AKAP9/Pericentrin"/>
</dbReference>
<comment type="subcellular location">
    <subcellularLocation>
        <location evidence="1">Cytoplasm</location>
        <location evidence="1">Cytoskeleton</location>
        <location evidence="1">Microtubule organizing center</location>
        <location evidence="1">Centrosome</location>
    </subcellularLocation>
</comment>
<feature type="compositionally biased region" description="Polar residues" evidence="7">
    <location>
        <begin position="807"/>
        <end position="819"/>
    </location>
</feature>
<evidence type="ECO:0000256" key="5">
    <source>
        <dbReference type="ARBA" id="ARBA00023212"/>
    </source>
</evidence>
<keyword evidence="5" id="KW-0206">Cytoskeleton</keyword>
<feature type="compositionally biased region" description="Polar residues" evidence="7">
    <location>
        <begin position="456"/>
        <end position="473"/>
    </location>
</feature>
<dbReference type="InterPro" id="IPR019528">
    <property type="entry name" value="PACT_domain"/>
</dbReference>
<evidence type="ECO:0000256" key="3">
    <source>
        <dbReference type="ARBA" id="ARBA00022553"/>
    </source>
</evidence>
<feature type="region of interest" description="Disordered" evidence="7">
    <location>
        <begin position="326"/>
        <end position="352"/>
    </location>
</feature>
<feature type="domain" description="Pericentrin/AKAP-450 centrosomal targeting" evidence="8">
    <location>
        <begin position="713"/>
        <end position="793"/>
    </location>
</feature>
<dbReference type="PANTHER" id="PTHR44981:SF1">
    <property type="entry name" value="A-KINASE ANCHOR PROTEIN 9"/>
    <property type="match status" value="1"/>
</dbReference>
<dbReference type="GO" id="GO:0007165">
    <property type="term" value="P:signal transduction"/>
    <property type="evidence" value="ECO:0007669"/>
    <property type="project" value="InterPro"/>
</dbReference>
<sequence length="918" mass="104670">MKSHGWLKEKEALLRSLEALKVLISKMQIHKDKEQATVSGEDWRAELLRAVQQVFAAEQNVLKSTLLSQLEQMDTSDRVIHFNQLERRLTEKDAQQREAMEILQSADRKSLIMEVRQLKAQLQRLQQDPKMPGGAMQQPVQERHSGQREVVRDDALCSERILLDELKAELAQTKLELETTLKAQHKHLKELETLRTEVTEKAAEVDDLNDKLANEKSKSRELQWALEKDKCKYEKKDEREREELEDVKLALEEQQNQVAQLSEAVEQERRTCAQLRQQLDGDHTQHQAQLSREQSHVSELRVQLESAQAQSRELESALKWEREHHAHLIQHQQQQQSAAQGAAEDRCRQEEEGAYSVDTHLQTLQSQLDEKHSRVVQLVGEVEKQKLEVVQARLEWEEERQAGQHSQEALRKAQEQLRNLQSRVQELQRQLDREKQQSFQLRQEREQLQDHVSQLQGSTEALQHSTKTLSQGQWKVEGEPSKRTRDWVLQQKITEVDSSTTSLRELTGAITATTDPKLMETVINQLQLICTKIKSMTSSTAGRVSVEEVDSASLAWLQNSVQSVVSLLQQAPELSPVPQNTAPPAPGSSSNSLTERLLRQNAELTGFVSSITEEKNDLRNSLIKLEEELRHHRQRGLGLGKYSGRKAADNQDSGVLLVPDHEAWNREKSRLEKCLRQAEMEVSRLRAELRADSLRDIVSTDTDNAALKRMYGKYLRSESFRKALIYQKKYLLLLLGGFQDCEEATLSLIARMGGRSSHNLETNIQRPRGFTRFRSAVRVSIALSRMRYLVKRWQRSTGAGSSSSSAVNRNGLSQITGNEGRTESPYLHAGSVDVYAERRGTSRGRTGRESPRSALSAQNRFNTAAAETGSIACSHLQNYDPDRALTDYISRLEALQRRLGSVQSSSSSYAQLHFGIRR</sequence>
<evidence type="ECO:0000259" key="8">
    <source>
        <dbReference type="Pfam" id="PF10495"/>
    </source>
</evidence>
<dbReference type="GO" id="GO:0005813">
    <property type="term" value="C:centrosome"/>
    <property type="evidence" value="ECO:0007669"/>
    <property type="project" value="UniProtKB-SubCell"/>
</dbReference>
<proteinExistence type="predicted"/>
<evidence type="ECO:0000256" key="6">
    <source>
        <dbReference type="SAM" id="Coils"/>
    </source>
</evidence>
<dbReference type="EMBL" id="JAERUA010000003">
    <property type="protein sequence ID" value="KAI1902021.1"/>
    <property type="molecule type" value="Genomic_DNA"/>
</dbReference>
<dbReference type="PANTHER" id="PTHR44981">
    <property type="entry name" value="PERICENTRIN-LIKE PROTEIN, ISOFORM F"/>
    <property type="match status" value="1"/>
</dbReference>
<feature type="coiled-coil region" evidence="6">
    <location>
        <begin position="608"/>
        <end position="635"/>
    </location>
</feature>
<keyword evidence="4 6" id="KW-0175">Coiled coil</keyword>
<organism evidence="9 10">
    <name type="scientific">Albula goreensis</name>
    <dbReference type="NCBI Taxonomy" id="1534307"/>
    <lineage>
        <taxon>Eukaryota</taxon>
        <taxon>Metazoa</taxon>
        <taxon>Chordata</taxon>
        <taxon>Craniata</taxon>
        <taxon>Vertebrata</taxon>
        <taxon>Euteleostomi</taxon>
        <taxon>Actinopterygii</taxon>
        <taxon>Neopterygii</taxon>
        <taxon>Teleostei</taxon>
        <taxon>Albuliformes</taxon>
        <taxon>Albulidae</taxon>
        <taxon>Albula</taxon>
    </lineage>
</organism>
<feature type="compositionally biased region" description="Basic and acidic residues" evidence="7">
    <location>
        <begin position="835"/>
        <end position="851"/>
    </location>
</feature>
<feature type="coiled-coil region" evidence="6">
    <location>
        <begin position="403"/>
        <end position="451"/>
    </location>
</feature>
<keyword evidence="3" id="KW-0597">Phosphoprotein</keyword>
<dbReference type="AlphaFoldDB" id="A0A8T3DYD0"/>
<dbReference type="OrthoDB" id="2020852at2759"/>
<feature type="coiled-coil region" evidence="6">
    <location>
        <begin position="163"/>
        <end position="317"/>
    </location>
</feature>
<dbReference type="Proteomes" id="UP000829720">
    <property type="component" value="Unassembled WGS sequence"/>
</dbReference>
<dbReference type="GO" id="GO:0060090">
    <property type="term" value="F:molecular adaptor activity"/>
    <property type="evidence" value="ECO:0007669"/>
    <property type="project" value="InterPro"/>
</dbReference>
<feature type="coiled-coil region" evidence="6">
    <location>
        <begin position="661"/>
        <end position="695"/>
    </location>
</feature>
<gene>
    <name evidence="9" type="ORF">AGOR_G00040420</name>
</gene>
<dbReference type="GO" id="GO:0005737">
    <property type="term" value="C:cytoplasm"/>
    <property type="evidence" value="ECO:0007669"/>
    <property type="project" value="UniProtKB-ARBA"/>
</dbReference>
<feature type="compositionally biased region" description="Low complexity" evidence="7">
    <location>
        <begin position="329"/>
        <end position="342"/>
    </location>
</feature>
<dbReference type="Pfam" id="PF10495">
    <property type="entry name" value="PACT_coil_coil"/>
    <property type="match status" value="1"/>
</dbReference>
<evidence type="ECO:0000313" key="10">
    <source>
        <dbReference type="Proteomes" id="UP000829720"/>
    </source>
</evidence>
<feature type="region of interest" description="Disordered" evidence="7">
    <location>
        <begin position="456"/>
        <end position="477"/>
    </location>
</feature>
<name>A0A8T3DYD0_9TELE</name>
<evidence type="ECO:0000313" key="9">
    <source>
        <dbReference type="EMBL" id="KAI1902021.1"/>
    </source>
</evidence>
<keyword evidence="2" id="KW-0963">Cytoplasm</keyword>
<keyword evidence="10" id="KW-1185">Reference proteome</keyword>